<proteinExistence type="inferred from homology"/>
<evidence type="ECO:0000256" key="3">
    <source>
        <dbReference type="ARBA" id="ARBA00022490"/>
    </source>
</evidence>
<evidence type="ECO:0000256" key="4">
    <source>
        <dbReference type="ARBA" id="ARBA00022516"/>
    </source>
</evidence>
<dbReference type="PANTHER" id="PTHR34069:SF2">
    <property type="entry name" value="BETA-KETOACYL-[ACYL-CARRIER-PROTEIN] SYNTHASE III"/>
    <property type="match status" value="1"/>
</dbReference>
<dbReference type="PANTHER" id="PTHR34069">
    <property type="entry name" value="3-OXOACYL-[ACYL-CARRIER-PROTEIN] SYNTHASE 3"/>
    <property type="match status" value="1"/>
</dbReference>
<dbReference type="GO" id="GO:0006633">
    <property type="term" value="P:fatty acid biosynthetic process"/>
    <property type="evidence" value="ECO:0007669"/>
    <property type="project" value="UniProtKB-KW"/>
</dbReference>
<dbReference type="RefSeq" id="WP_072480207.1">
    <property type="nucleotide sequence ID" value="NZ_FPJG01000006.1"/>
</dbReference>
<dbReference type="Pfam" id="PF08545">
    <property type="entry name" value="ACP_syn_III"/>
    <property type="match status" value="1"/>
</dbReference>
<evidence type="ECO:0000313" key="13">
    <source>
        <dbReference type="Proteomes" id="UP000182740"/>
    </source>
</evidence>
<keyword evidence="3" id="KW-0963">Cytoplasm</keyword>
<keyword evidence="7" id="KW-0443">Lipid metabolism</keyword>
<sequence>MAIGILGTGSYLPSRIVTNDELVTWVPGATAEWIETKTLIRARRHAAEDQATSDLAVRAAERALEASGISAGQLDFVIVSTSTGDHPQPPTACRVQQALGAYGAAAFDINVVCAGFVHATALAQSLIATRPGAHVLVIAAEVYSRFLDYRDRRISVLLGDGAGAAVLGAVRDGGILDVEMATDGGSADLIIVEAGGSRRPTTAETAVELGHTVKMNGRAVREFVLEHVPPAIGKLLARAGVRPDEIDHFVPHQPNGRLLAELVEACGLQGAQTHTTLADYANTGSASVPVTLDAAVQSGAIGGGDLVLLSGFGGGMSTGTCLLRWTEAA</sequence>
<comment type="pathway">
    <text evidence="1">Lipid metabolism.</text>
</comment>
<keyword evidence="9" id="KW-0012">Acyltransferase</keyword>
<dbReference type="AlphaFoldDB" id="A0A1K1SVU9"/>
<dbReference type="InterPro" id="IPR013751">
    <property type="entry name" value="ACP_syn_III_N"/>
</dbReference>
<dbReference type="InterPro" id="IPR016039">
    <property type="entry name" value="Thiolase-like"/>
</dbReference>
<evidence type="ECO:0000256" key="1">
    <source>
        <dbReference type="ARBA" id="ARBA00005189"/>
    </source>
</evidence>
<keyword evidence="6" id="KW-0276">Fatty acid metabolism</keyword>
<dbReference type="Gene3D" id="3.40.47.10">
    <property type="match status" value="1"/>
</dbReference>
<feature type="domain" description="Beta-ketoacyl-[acyl-carrier-protein] synthase III N-terminal" evidence="11">
    <location>
        <begin position="107"/>
        <end position="184"/>
    </location>
</feature>
<dbReference type="GO" id="GO:0044550">
    <property type="term" value="P:secondary metabolite biosynthetic process"/>
    <property type="evidence" value="ECO:0007669"/>
    <property type="project" value="TreeGrafter"/>
</dbReference>
<dbReference type="SUPFAM" id="SSF53901">
    <property type="entry name" value="Thiolase-like"/>
    <property type="match status" value="1"/>
</dbReference>
<evidence type="ECO:0000256" key="5">
    <source>
        <dbReference type="ARBA" id="ARBA00022679"/>
    </source>
</evidence>
<name>A0A1K1SVU9_9PSEU</name>
<evidence type="ECO:0000256" key="2">
    <source>
        <dbReference type="ARBA" id="ARBA00008642"/>
    </source>
</evidence>
<dbReference type="InterPro" id="IPR013747">
    <property type="entry name" value="ACP_syn_III_C"/>
</dbReference>
<evidence type="ECO:0000256" key="8">
    <source>
        <dbReference type="ARBA" id="ARBA00023160"/>
    </source>
</evidence>
<dbReference type="Proteomes" id="UP000182740">
    <property type="component" value="Unassembled WGS sequence"/>
</dbReference>
<dbReference type="NCBIfam" id="NF006829">
    <property type="entry name" value="PRK09352.1"/>
    <property type="match status" value="1"/>
</dbReference>
<comment type="similarity">
    <text evidence="2">Belongs to the thiolase-like superfamily. FabH family.</text>
</comment>
<organism evidence="12 13">
    <name type="scientific">Amycolatopsis australiensis</name>
    <dbReference type="NCBI Taxonomy" id="546364"/>
    <lineage>
        <taxon>Bacteria</taxon>
        <taxon>Bacillati</taxon>
        <taxon>Actinomycetota</taxon>
        <taxon>Actinomycetes</taxon>
        <taxon>Pseudonocardiales</taxon>
        <taxon>Pseudonocardiaceae</taxon>
        <taxon>Amycolatopsis</taxon>
    </lineage>
</organism>
<keyword evidence="13" id="KW-1185">Reference proteome</keyword>
<evidence type="ECO:0000256" key="9">
    <source>
        <dbReference type="ARBA" id="ARBA00023315"/>
    </source>
</evidence>
<evidence type="ECO:0000256" key="6">
    <source>
        <dbReference type="ARBA" id="ARBA00022832"/>
    </source>
</evidence>
<feature type="domain" description="Beta-ketoacyl-[acyl-carrier-protein] synthase III C-terminal" evidence="10">
    <location>
        <begin position="236"/>
        <end position="325"/>
    </location>
</feature>
<protein>
    <submittedName>
        <fullName evidence="12">3-oxoacyl-[acyl-carrier-protein] synthase-3</fullName>
    </submittedName>
</protein>
<accession>A0A1K1SVU9</accession>
<dbReference type="NCBIfam" id="TIGR00747">
    <property type="entry name" value="fabH"/>
    <property type="match status" value="1"/>
</dbReference>
<dbReference type="Pfam" id="PF08541">
    <property type="entry name" value="ACP_syn_III_C"/>
    <property type="match status" value="1"/>
</dbReference>
<keyword evidence="8" id="KW-0275">Fatty acid biosynthesis</keyword>
<dbReference type="STRING" id="546364.SAMN04489730_6964"/>
<evidence type="ECO:0000259" key="11">
    <source>
        <dbReference type="Pfam" id="PF08545"/>
    </source>
</evidence>
<dbReference type="EMBL" id="FPJG01000006">
    <property type="protein sequence ID" value="SFW88465.1"/>
    <property type="molecule type" value="Genomic_DNA"/>
</dbReference>
<keyword evidence="4" id="KW-0444">Lipid biosynthesis</keyword>
<dbReference type="GO" id="GO:0004315">
    <property type="term" value="F:3-oxoacyl-[acyl-carrier-protein] synthase activity"/>
    <property type="evidence" value="ECO:0007669"/>
    <property type="project" value="InterPro"/>
</dbReference>
<keyword evidence="5" id="KW-0808">Transferase</keyword>
<dbReference type="CDD" id="cd00830">
    <property type="entry name" value="KAS_III"/>
    <property type="match status" value="1"/>
</dbReference>
<reference evidence="13" key="1">
    <citation type="submission" date="2016-11" db="EMBL/GenBank/DDBJ databases">
        <authorList>
            <person name="Varghese N."/>
            <person name="Submissions S."/>
        </authorList>
    </citation>
    <scope>NUCLEOTIDE SEQUENCE [LARGE SCALE GENOMIC DNA]</scope>
    <source>
        <strain evidence="13">DSM 44671</strain>
    </source>
</reference>
<evidence type="ECO:0000313" key="12">
    <source>
        <dbReference type="EMBL" id="SFW88465.1"/>
    </source>
</evidence>
<dbReference type="InterPro" id="IPR004655">
    <property type="entry name" value="FabH"/>
</dbReference>
<evidence type="ECO:0000256" key="7">
    <source>
        <dbReference type="ARBA" id="ARBA00023098"/>
    </source>
</evidence>
<gene>
    <name evidence="12" type="ORF">SAMN04489730_6964</name>
</gene>
<dbReference type="OrthoDB" id="9815506at2"/>
<evidence type="ECO:0000259" key="10">
    <source>
        <dbReference type="Pfam" id="PF08541"/>
    </source>
</evidence>